<reference evidence="1" key="1">
    <citation type="submission" date="2023-10" db="EMBL/GenBank/DDBJ databases">
        <title>Amphibacter perezi, gen. nov., sp. nov. a novel taxa of the family Comamonadaceae, class Betaproteobacteria isolated from the skin microbiota of Pelophylax perezi from different populations.</title>
        <authorList>
            <person name="Costa S."/>
            <person name="Proenca D.N."/>
            <person name="Lopes I."/>
            <person name="Morais P.V."/>
        </authorList>
    </citation>
    <scope>NUCLEOTIDE SEQUENCE</scope>
    <source>
        <strain evidence="1">SL12-8</strain>
    </source>
</reference>
<accession>A0ACC6P0E3</accession>
<keyword evidence="2" id="KW-1185">Reference proteome</keyword>
<gene>
    <name evidence="1" type="ORF">RV045_04585</name>
</gene>
<name>A0ACC6P0E3_9BURK</name>
<dbReference type="Proteomes" id="UP001364695">
    <property type="component" value="Unassembled WGS sequence"/>
</dbReference>
<proteinExistence type="predicted"/>
<dbReference type="EC" id="4.1.2.50" evidence="1"/>
<sequence length="132" mass="14626">MFELSQEFHFDAAHTLHRPGVDPQEMHASLRIHGHSYTATVTLRGERDSGGMLLDLGVLRRCIERVRARLDHHHLDHVEGLGPATLENLCVFIHQHLHQELQAAVGDAGAQALCRVAVRRPTTGDACVYTPG</sequence>
<comment type="caution">
    <text evidence="1">The sequence shown here is derived from an EMBL/GenBank/DDBJ whole genome shotgun (WGS) entry which is preliminary data.</text>
</comment>
<evidence type="ECO:0000313" key="2">
    <source>
        <dbReference type="Proteomes" id="UP001364695"/>
    </source>
</evidence>
<keyword evidence="1" id="KW-0456">Lyase</keyword>
<organism evidence="1 2">
    <name type="scientific">Amphibiibacter pelophylacis</name>
    <dbReference type="NCBI Taxonomy" id="1799477"/>
    <lineage>
        <taxon>Bacteria</taxon>
        <taxon>Pseudomonadati</taxon>
        <taxon>Pseudomonadota</taxon>
        <taxon>Betaproteobacteria</taxon>
        <taxon>Burkholderiales</taxon>
        <taxon>Sphaerotilaceae</taxon>
        <taxon>Amphibiibacter</taxon>
    </lineage>
</organism>
<protein>
    <submittedName>
        <fullName evidence="1">6-carboxytetrahydropterin synthase</fullName>
        <ecNumber evidence="1">4.1.2.50</ecNumber>
    </submittedName>
</protein>
<evidence type="ECO:0000313" key="1">
    <source>
        <dbReference type="EMBL" id="MEJ7137709.1"/>
    </source>
</evidence>
<dbReference type="EMBL" id="JAWDIE010000005">
    <property type="protein sequence ID" value="MEJ7137709.1"/>
    <property type="molecule type" value="Genomic_DNA"/>
</dbReference>